<gene>
    <name evidence="1" type="ORF">DRF75_03300</name>
</gene>
<dbReference type="InterPro" id="IPR007481">
    <property type="entry name" value="SspB"/>
</dbReference>
<proteinExistence type="predicted"/>
<name>A0A4Q6I617_9RICK</name>
<dbReference type="InterPro" id="IPR036760">
    <property type="entry name" value="SspB-like_sf"/>
</dbReference>
<evidence type="ECO:0000313" key="2">
    <source>
        <dbReference type="Proteomes" id="UP000293377"/>
    </source>
</evidence>
<dbReference type="OrthoDB" id="9800412at2"/>
<dbReference type="Gene3D" id="2.30.30.220">
    <property type="entry name" value="SspB-like"/>
    <property type="match status" value="1"/>
</dbReference>
<protein>
    <recommendedName>
        <fullName evidence="3">Stringent starvation B family protein</fullName>
    </recommendedName>
</protein>
<accession>A0A4Q6I617</accession>
<dbReference type="RefSeq" id="WP_045171582.1">
    <property type="nucleotide sequence ID" value="NZ_QOHL01000013.1"/>
</dbReference>
<organism evidence="1 2">
    <name type="scientific">Ehrlichia minasensis</name>
    <dbReference type="NCBI Taxonomy" id="1242993"/>
    <lineage>
        <taxon>Bacteria</taxon>
        <taxon>Pseudomonadati</taxon>
        <taxon>Pseudomonadota</taxon>
        <taxon>Alphaproteobacteria</taxon>
        <taxon>Rickettsiales</taxon>
        <taxon>Anaplasmataceae</taxon>
        <taxon>Ehrlichia</taxon>
    </lineage>
</organism>
<evidence type="ECO:0008006" key="3">
    <source>
        <dbReference type="Google" id="ProtNLM"/>
    </source>
</evidence>
<reference evidence="1 2" key="1">
    <citation type="submission" date="2018-06" db="EMBL/GenBank/DDBJ databases">
        <title>Complete Genome Sequence of Ehrlichia minasensis Isolated From Cattle.</title>
        <authorList>
            <person name="Aguiar D.M."/>
            <person name="Araujo J.P.A.Jr."/>
            <person name="Nakazato L."/>
            <person name="Bard E."/>
            <person name="Cabezas-Cruz A."/>
        </authorList>
    </citation>
    <scope>NUCLEOTIDE SEQUENCE [LARGE SCALE GENOMIC DNA]</scope>
    <source>
        <strain evidence="1 2">B11</strain>
    </source>
</reference>
<sequence>MSNVIDYQKLMHSAMCTIVKNALTIIAHSDHSTNVHIAISFLTNYKGVNLPDHVKENYPQEITVILQHQFRSLQIFDNSISVVLSFRGKEETVVIPFHSIIKYIDVYQGFVLDLEQYMSNNIEEFDNYDYDTDDKNETSDQQNNQDNIIFIDTFLKK</sequence>
<comment type="caution">
    <text evidence="1">The sequence shown here is derived from an EMBL/GenBank/DDBJ whole genome shotgun (WGS) entry which is preliminary data.</text>
</comment>
<dbReference type="SUPFAM" id="SSF101738">
    <property type="entry name" value="SspB-like"/>
    <property type="match status" value="1"/>
</dbReference>
<dbReference type="STRING" id="1242993.ehr_00792"/>
<dbReference type="Proteomes" id="UP000293377">
    <property type="component" value="Unassembled WGS sequence"/>
</dbReference>
<dbReference type="AlphaFoldDB" id="A0A4Q6I617"/>
<dbReference type="EMBL" id="QOHL01000013">
    <property type="protein sequence ID" value="RZB12623.1"/>
    <property type="molecule type" value="Genomic_DNA"/>
</dbReference>
<keyword evidence="2" id="KW-1185">Reference proteome</keyword>
<evidence type="ECO:0000313" key="1">
    <source>
        <dbReference type="EMBL" id="RZB12623.1"/>
    </source>
</evidence>
<dbReference type="Pfam" id="PF04386">
    <property type="entry name" value="SspB"/>
    <property type="match status" value="1"/>
</dbReference>